<keyword evidence="3" id="KW-1185">Reference proteome</keyword>
<protein>
    <recommendedName>
        <fullName evidence="4">Roadblock/LAMTOR2 domain-containing protein</fullName>
    </recommendedName>
</protein>
<name>A0ABM5QP06_9CORY</name>
<feature type="compositionally biased region" description="Basic and acidic residues" evidence="1">
    <location>
        <begin position="173"/>
        <end position="186"/>
    </location>
</feature>
<reference evidence="2 3" key="1">
    <citation type="submission" date="2014-07" db="EMBL/GenBank/DDBJ databases">
        <title>Complete genome sequence of Corynebacterium atypicum DSM 44849: identifiction of the mycolic acid biosynthesis genes.</title>
        <authorList>
            <person name="Tippelt A."/>
            <person name="Mollmann S."/>
            <person name="Albersmeier A."/>
            <person name="Jaenicke S."/>
            <person name="Ruckert C."/>
            <person name="Tauch A."/>
        </authorList>
    </citation>
    <scope>NUCLEOTIDE SEQUENCE [LARGE SCALE GENOMIC DNA]</scope>
    <source>
        <strain evidence="2 3">R2070</strain>
    </source>
</reference>
<evidence type="ECO:0000313" key="3">
    <source>
        <dbReference type="Proteomes" id="UP000028504"/>
    </source>
</evidence>
<sequence>MARHSSRAYHQPVRPASGARPGVLRALDSRLPEYESSALLHISDAALAFQSGEFAARGGQLVGLARAVQAMTVGRDAAAPETDQARVIARCGPALIGLALVGEDTGIVAQVSARDVPVEVLDFHLGQIAMRATELGLEVEEHAEAVSNDFAASAAPTGPWRGIGGSQPVPVAAREKPTSSWADEKTAGGWPGEDFRSSWASEEPPSRMEQSSSGLSQSSSGWMNGEASRPAASFGGDSASFKERFGLPASDRPSSRPGGRRRRRAREDDNDRATAGAGVDRSSGFSLSAHGASGSDQVAFGDFGPAMGGASSGEREPSWSPVVEPAGGPAAGSNPLRHTESEWDGRPSSLGSSTWQSSSHSAPSSLSAPIDPKPLRNVGAGGFDFDSWLAEFNAG</sequence>
<dbReference type="EMBL" id="CP008944">
    <property type="protein sequence ID" value="AIG64470.1"/>
    <property type="molecule type" value="Genomic_DNA"/>
</dbReference>
<feature type="region of interest" description="Disordered" evidence="1">
    <location>
        <begin position="153"/>
        <end position="377"/>
    </location>
</feature>
<proteinExistence type="predicted"/>
<dbReference type="RefSeq" id="WP_038606228.1">
    <property type="nucleotide sequence ID" value="NZ_CP008944.1"/>
</dbReference>
<evidence type="ECO:0008006" key="4">
    <source>
        <dbReference type="Google" id="ProtNLM"/>
    </source>
</evidence>
<evidence type="ECO:0000313" key="2">
    <source>
        <dbReference type="EMBL" id="AIG64470.1"/>
    </source>
</evidence>
<feature type="compositionally biased region" description="Low complexity" evidence="1">
    <location>
        <begin position="348"/>
        <end position="367"/>
    </location>
</feature>
<feature type="compositionally biased region" description="Low complexity" evidence="1">
    <location>
        <begin position="210"/>
        <end position="221"/>
    </location>
</feature>
<organism evidence="2 3">
    <name type="scientific">Corynebacterium atypicum</name>
    <dbReference type="NCBI Taxonomy" id="191610"/>
    <lineage>
        <taxon>Bacteria</taxon>
        <taxon>Bacillati</taxon>
        <taxon>Actinomycetota</taxon>
        <taxon>Actinomycetes</taxon>
        <taxon>Mycobacteriales</taxon>
        <taxon>Corynebacteriaceae</taxon>
        <taxon>Corynebacterium</taxon>
    </lineage>
</organism>
<evidence type="ECO:0000256" key="1">
    <source>
        <dbReference type="SAM" id="MobiDB-lite"/>
    </source>
</evidence>
<gene>
    <name evidence="2" type="ORF">CATYP_07580</name>
</gene>
<feature type="compositionally biased region" description="Low complexity" evidence="1">
    <location>
        <begin position="248"/>
        <end position="257"/>
    </location>
</feature>
<dbReference type="Proteomes" id="UP000028504">
    <property type="component" value="Chromosome"/>
</dbReference>
<accession>A0ABM5QP06</accession>